<dbReference type="EMBL" id="KN832977">
    <property type="protein sequence ID" value="KIM88294.1"/>
    <property type="molecule type" value="Genomic_DNA"/>
</dbReference>
<dbReference type="AlphaFoldDB" id="A0A0C3G955"/>
<evidence type="ECO:0000313" key="2">
    <source>
        <dbReference type="Proteomes" id="UP000054166"/>
    </source>
</evidence>
<dbReference type="HOGENOM" id="CLU_1787539_0_0_1"/>
<protein>
    <submittedName>
        <fullName evidence="1">Uncharacterized protein</fullName>
    </submittedName>
</protein>
<proteinExistence type="predicted"/>
<evidence type="ECO:0000313" key="1">
    <source>
        <dbReference type="EMBL" id="KIM88294.1"/>
    </source>
</evidence>
<name>A0A0C3G955_PILCF</name>
<organism evidence="1 2">
    <name type="scientific">Piloderma croceum (strain F 1598)</name>
    <dbReference type="NCBI Taxonomy" id="765440"/>
    <lineage>
        <taxon>Eukaryota</taxon>
        <taxon>Fungi</taxon>
        <taxon>Dikarya</taxon>
        <taxon>Basidiomycota</taxon>
        <taxon>Agaricomycotina</taxon>
        <taxon>Agaricomycetes</taxon>
        <taxon>Agaricomycetidae</taxon>
        <taxon>Atheliales</taxon>
        <taxon>Atheliaceae</taxon>
        <taxon>Piloderma</taxon>
    </lineage>
</organism>
<dbReference type="InParanoid" id="A0A0C3G955"/>
<sequence>MGGWIGLVKYQVWDASRLSHIPHKPIYQPHPSIPVRRFLWRPGYECEFAIVLNEDFGKWLGERRWDQRWAGASPDFTGGSRSGLLVGLLLRVVLPIYIAFADSHILWAQNYPLIARCYPESPMQYYIRVSLEKLGWVGVGGKGAF</sequence>
<dbReference type="OrthoDB" id="60955at2759"/>
<dbReference type="Proteomes" id="UP000054166">
    <property type="component" value="Unassembled WGS sequence"/>
</dbReference>
<gene>
    <name evidence="1" type="ORF">PILCRDRAFT_253371</name>
</gene>
<reference evidence="2" key="2">
    <citation type="submission" date="2015-01" db="EMBL/GenBank/DDBJ databases">
        <title>Evolutionary Origins and Diversification of the Mycorrhizal Mutualists.</title>
        <authorList>
            <consortium name="DOE Joint Genome Institute"/>
            <consortium name="Mycorrhizal Genomics Consortium"/>
            <person name="Kohler A."/>
            <person name="Kuo A."/>
            <person name="Nagy L.G."/>
            <person name="Floudas D."/>
            <person name="Copeland A."/>
            <person name="Barry K.W."/>
            <person name="Cichocki N."/>
            <person name="Veneault-Fourrey C."/>
            <person name="LaButti K."/>
            <person name="Lindquist E.A."/>
            <person name="Lipzen A."/>
            <person name="Lundell T."/>
            <person name="Morin E."/>
            <person name="Murat C."/>
            <person name="Riley R."/>
            <person name="Ohm R."/>
            <person name="Sun H."/>
            <person name="Tunlid A."/>
            <person name="Henrissat B."/>
            <person name="Grigoriev I.V."/>
            <person name="Hibbett D.S."/>
            <person name="Martin F."/>
        </authorList>
    </citation>
    <scope>NUCLEOTIDE SEQUENCE [LARGE SCALE GENOMIC DNA]</scope>
    <source>
        <strain evidence="2">F 1598</strain>
    </source>
</reference>
<keyword evidence="2" id="KW-1185">Reference proteome</keyword>
<accession>A0A0C3G955</accession>
<reference evidence="1 2" key="1">
    <citation type="submission" date="2014-04" db="EMBL/GenBank/DDBJ databases">
        <authorList>
            <consortium name="DOE Joint Genome Institute"/>
            <person name="Kuo A."/>
            <person name="Tarkka M."/>
            <person name="Buscot F."/>
            <person name="Kohler A."/>
            <person name="Nagy L.G."/>
            <person name="Floudas D."/>
            <person name="Copeland A."/>
            <person name="Barry K.W."/>
            <person name="Cichocki N."/>
            <person name="Veneault-Fourrey C."/>
            <person name="LaButti K."/>
            <person name="Lindquist E.A."/>
            <person name="Lipzen A."/>
            <person name="Lundell T."/>
            <person name="Morin E."/>
            <person name="Murat C."/>
            <person name="Sun H."/>
            <person name="Tunlid A."/>
            <person name="Henrissat B."/>
            <person name="Grigoriev I.V."/>
            <person name="Hibbett D.S."/>
            <person name="Martin F."/>
            <person name="Nordberg H.P."/>
            <person name="Cantor M.N."/>
            <person name="Hua S.X."/>
        </authorList>
    </citation>
    <scope>NUCLEOTIDE SEQUENCE [LARGE SCALE GENOMIC DNA]</scope>
    <source>
        <strain evidence="1 2">F 1598</strain>
    </source>
</reference>
<dbReference type="STRING" id="765440.A0A0C3G955"/>